<evidence type="ECO:0000256" key="2">
    <source>
        <dbReference type="SAM" id="Phobius"/>
    </source>
</evidence>
<evidence type="ECO:0000313" key="3">
    <source>
        <dbReference type="EMBL" id="ACV37666.1"/>
    </source>
</evidence>
<dbReference type="STRING" id="522306.CAP2UW1_4436"/>
<keyword evidence="2" id="KW-1133">Transmembrane helix</keyword>
<protein>
    <submittedName>
        <fullName evidence="3">Uncharacterized protein</fullName>
    </submittedName>
</protein>
<organism evidence="3">
    <name type="scientific">Accumulibacter regalis</name>
    <dbReference type="NCBI Taxonomy" id="522306"/>
    <lineage>
        <taxon>Bacteria</taxon>
        <taxon>Pseudomonadati</taxon>
        <taxon>Pseudomonadota</taxon>
        <taxon>Betaproteobacteria</taxon>
        <taxon>Candidatus Accumulibacter</taxon>
    </lineage>
</organism>
<name>C7RRF5_ACCRE</name>
<proteinExistence type="predicted"/>
<sequence precursor="true">MTLLNTFWPIMAATLAVIVLAGLGLSLGMLFGRPPPRGSCGGLASGACACATGERPVRCQPAGTESAPSADVRYPSGST</sequence>
<feature type="transmembrane region" description="Helical" evidence="2">
    <location>
        <begin position="6"/>
        <end position="31"/>
    </location>
</feature>
<reference evidence="3" key="2">
    <citation type="submission" date="2009-09" db="EMBL/GenBank/DDBJ databases">
        <title>Complete sequence of chromosome of Candidatus Accumulibacter phosphatis clade IIA str. UW-1.</title>
        <authorList>
            <consortium name="US DOE Joint Genome Institute"/>
            <person name="Martin H.G."/>
            <person name="Ivanova N."/>
            <person name="Kunin V."/>
            <person name="Warnecke F."/>
            <person name="Barry K."/>
            <person name="He S."/>
            <person name="Salamov A."/>
            <person name="Szeto E."/>
            <person name="Dalin E."/>
            <person name="Pangilinan J.L."/>
            <person name="Lapidus A."/>
            <person name="Lowry S."/>
            <person name="Kyrpides N.C."/>
            <person name="McMahon K.D."/>
            <person name="Hugenholtz P."/>
        </authorList>
    </citation>
    <scope>NUCLEOTIDE SEQUENCE [LARGE SCALE GENOMIC DNA]</scope>
    <source>
        <strain evidence="3">UW-1</strain>
    </source>
</reference>
<dbReference type="EMBL" id="CP001715">
    <property type="protein sequence ID" value="ACV37666.1"/>
    <property type="molecule type" value="Genomic_DNA"/>
</dbReference>
<dbReference type="KEGG" id="app:CAP2UW1_4436"/>
<reference evidence="3" key="1">
    <citation type="submission" date="2009-08" db="EMBL/GenBank/DDBJ databases">
        <authorList>
            <consortium name="US DOE Joint Genome Institute"/>
            <person name="Lucas S."/>
            <person name="Copeland A."/>
            <person name="Lapidus A."/>
            <person name="Glavina del Rio T."/>
            <person name="Dalin E."/>
            <person name="Tice H."/>
            <person name="Bruce D."/>
            <person name="Barry K."/>
            <person name="Pitluck S."/>
            <person name="Lowry S."/>
            <person name="Larimer F."/>
            <person name="Land M."/>
            <person name="Hauser L."/>
            <person name="Kyrpides N."/>
            <person name="Ivanova N."/>
            <person name="McMahon K.D."/>
            <person name="Hugenholtz P."/>
        </authorList>
    </citation>
    <scope>NUCLEOTIDE SEQUENCE</scope>
    <source>
        <strain evidence="3">UW-1</strain>
    </source>
</reference>
<keyword evidence="2" id="KW-0812">Transmembrane</keyword>
<dbReference type="eggNOG" id="COG2991">
    <property type="taxonomic scope" value="Bacteria"/>
</dbReference>
<accession>C7RRF5</accession>
<feature type="region of interest" description="Disordered" evidence="1">
    <location>
        <begin position="60"/>
        <end position="79"/>
    </location>
</feature>
<evidence type="ECO:0000256" key="1">
    <source>
        <dbReference type="SAM" id="MobiDB-lite"/>
    </source>
</evidence>
<gene>
    <name evidence="3" type="ordered locus">CAP2UW1_4436</name>
</gene>
<keyword evidence="2" id="KW-0472">Membrane</keyword>
<dbReference type="AlphaFoldDB" id="C7RRF5"/>
<dbReference type="HOGENOM" id="CLU_2597965_0_0_4"/>